<keyword evidence="2" id="KW-1003">Cell membrane</keyword>
<protein>
    <submittedName>
        <fullName evidence="7">ABC transporter permease</fullName>
    </submittedName>
</protein>
<sequence>MEQVNQGVRENVYPQAAQALYRTLSQVAISAVTPLAAVIVALACGAALLWLNGFNGSDVVTVMIFGSFQDMRSVGEILLKATPLILIGAGLCVAFRCKIWNIGAEGQLYVGAIAATFVGTSIDGLSVWVHAPLVMLAGAIAGAAWAGIAGYLKVRFQASEIVTTIMLNYIAIILTSYLVTGPMKDASAAYPQSARLVREAWTPRIVSDMRLHVGILVAVVLAVALYIFLQRSSRGFALRVVGQNPHAARYAGMNVGRNIMIAICISGAMAGLAGAFEVAGVTHRLYQNISPGYGFEGIAVALLAGNNPLAAILSGGLFATLRSGSEVLQITSQVPQVLVLVIQGIVILSVVAFAKLRDIIRIVA</sequence>
<evidence type="ECO:0000313" key="8">
    <source>
        <dbReference type="Proteomes" id="UP000435802"/>
    </source>
</evidence>
<feature type="transmembrane region" description="Helical" evidence="6">
    <location>
        <begin position="108"/>
        <end position="128"/>
    </location>
</feature>
<feature type="transmembrane region" description="Helical" evidence="6">
    <location>
        <begin position="333"/>
        <end position="354"/>
    </location>
</feature>
<dbReference type="CDD" id="cd06580">
    <property type="entry name" value="TM_PBP1_transp_TpRbsC_like"/>
    <property type="match status" value="1"/>
</dbReference>
<keyword evidence="3 6" id="KW-0812">Transmembrane</keyword>
<evidence type="ECO:0000256" key="2">
    <source>
        <dbReference type="ARBA" id="ARBA00022475"/>
    </source>
</evidence>
<keyword evidence="5 6" id="KW-0472">Membrane</keyword>
<feature type="transmembrane region" description="Helical" evidence="6">
    <location>
        <begin position="259"/>
        <end position="278"/>
    </location>
</feature>
<evidence type="ECO:0000256" key="3">
    <source>
        <dbReference type="ARBA" id="ARBA00022692"/>
    </source>
</evidence>
<feature type="transmembrane region" description="Helical" evidence="6">
    <location>
        <begin position="77"/>
        <end position="96"/>
    </location>
</feature>
<dbReference type="GO" id="GO:0022857">
    <property type="term" value="F:transmembrane transporter activity"/>
    <property type="evidence" value="ECO:0007669"/>
    <property type="project" value="InterPro"/>
</dbReference>
<feature type="transmembrane region" description="Helical" evidence="6">
    <location>
        <begin position="27"/>
        <end position="51"/>
    </location>
</feature>
<evidence type="ECO:0000256" key="1">
    <source>
        <dbReference type="ARBA" id="ARBA00004651"/>
    </source>
</evidence>
<comment type="subcellular location">
    <subcellularLocation>
        <location evidence="1">Cell membrane</location>
        <topology evidence="1">Multi-pass membrane protein</topology>
    </subcellularLocation>
</comment>
<comment type="caution">
    <text evidence="7">The sequence shown here is derived from an EMBL/GenBank/DDBJ whole genome shotgun (WGS) entry which is preliminary data.</text>
</comment>
<keyword evidence="4 6" id="KW-1133">Transmembrane helix</keyword>
<dbReference type="InterPro" id="IPR001851">
    <property type="entry name" value="ABC_transp_permease"/>
</dbReference>
<evidence type="ECO:0000256" key="6">
    <source>
        <dbReference type="SAM" id="Phobius"/>
    </source>
</evidence>
<dbReference type="Proteomes" id="UP000435802">
    <property type="component" value="Unassembled WGS sequence"/>
</dbReference>
<gene>
    <name evidence="7" type="ORF">GR138_11430</name>
</gene>
<feature type="transmembrane region" description="Helical" evidence="6">
    <location>
        <begin position="161"/>
        <end position="179"/>
    </location>
</feature>
<evidence type="ECO:0000256" key="4">
    <source>
        <dbReference type="ARBA" id="ARBA00022989"/>
    </source>
</evidence>
<organism evidence="7 8">
    <name type="scientific">Shinella kummerowiae</name>
    <dbReference type="NCBI Taxonomy" id="417745"/>
    <lineage>
        <taxon>Bacteria</taxon>
        <taxon>Pseudomonadati</taxon>
        <taxon>Pseudomonadota</taxon>
        <taxon>Alphaproteobacteria</taxon>
        <taxon>Hyphomicrobiales</taxon>
        <taxon>Rhizobiaceae</taxon>
        <taxon>Shinella</taxon>
    </lineage>
</organism>
<feature type="transmembrane region" description="Helical" evidence="6">
    <location>
        <begin position="134"/>
        <end position="154"/>
    </location>
</feature>
<dbReference type="PANTHER" id="PTHR47089:SF1">
    <property type="entry name" value="GUANOSINE ABC TRANSPORTER PERMEASE PROTEIN NUPP"/>
    <property type="match status" value="1"/>
</dbReference>
<dbReference type="GO" id="GO:0005886">
    <property type="term" value="C:plasma membrane"/>
    <property type="evidence" value="ECO:0007669"/>
    <property type="project" value="UniProtKB-SubCell"/>
</dbReference>
<dbReference type="PANTHER" id="PTHR47089">
    <property type="entry name" value="ABC TRANSPORTER, PERMEASE PROTEIN"/>
    <property type="match status" value="1"/>
</dbReference>
<keyword evidence="8" id="KW-1185">Reference proteome</keyword>
<dbReference type="AlphaFoldDB" id="A0A6N8S9P3"/>
<dbReference type="OrthoDB" id="9809785at2"/>
<reference evidence="7 8" key="1">
    <citation type="submission" date="2019-12" db="EMBL/GenBank/DDBJ databases">
        <title>Shinella kummerowiae sp. nov., a symbiotic bacterium isolated from root nodules of the herbal legume Kummerowia stipulacea.</title>
        <authorList>
            <person name="Gao J."/>
        </authorList>
    </citation>
    <scope>NUCLEOTIDE SEQUENCE [LARGE SCALE GENOMIC DNA]</scope>
    <source>
        <strain evidence="7 8">CCBAU 25048</strain>
    </source>
</reference>
<feature type="transmembrane region" description="Helical" evidence="6">
    <location>
        <begin position="211"/>
        <end position="229"/>
    </location>
</feature>
<accession>A0A6N8S9P3</accession>
<name>A0A6N8S9P3_9HYPH</name>
<proteinExistence type="predicted"/>
<evidence type="ECO:0000313" key="7">
    <source>
        <dbReference type="EMBL" id="MXN45805.1"/>
    </source>
</evidence>
<evidence type="ECO:0000256" key="5">
    <source>
        <dbReference type="ARBA" id="ARBA00023136"/>
    </source>
</evidence>
<dbReference type="EMBL" id="WUMK01000004">
    <property type="protein sequence ID" value="MXN45805.1"/>
    <property type="molecule type" value="Genomic_DNA"/>
</dbReference>
<dbReference type="Pfam" id="PF02653">
    <property type="entry name" value="BPD_transp_2"/>
    <property type="match status" value="1"/>
</dbReference>